<keyword evidence="1" id="KW-0560">Oxidoreductase</keyword>
<dbReference type="AlphaFoldDB" id="A0A918QCI3"/>
<sequence>MPASEPYALDALGPQGPYRARNRETVTDTAGTEVARLSLVPRLFVSRALAALHKAKPLPRERRLAALARAARIFREEEVHGLTYDAYERTVARVSGIPLPAVRSAADEIADSARRALAGAYGALPGGAVLDWQDARTRTGSAVWTRRGEVLAVNAAGNHPAPHALWLEALALGFRVAIRPSRREPFTPHRLVAALRAAGFGDDHVVLLPTDHAVAGELLTGADLALVYGGDDVVRKYAGDPNVLVQGPGRAKILVTAGSDWRARLNTMVDSIAHHGGMKCVNASAVFVEGDPAPVARALAERLGALPSLPAEDEKAGLPVQTLDRARALERHLLERAKGTVAHLGGMGVVDELAGGGAVLRPAVFEAPDLKGGWHTAELPFPCVWVVPWSRADGAAVLGDSLVVGVLTDEEGSPSDGEPVDGLIDELVADRTIANVYVGDHATHWMDRGVPHDGYLGEFLMRSKTVIRG</sequence>
<dbReference type="RefSeq" id="WP_190124266.1">
    <property type="nucleotide sequence ID" value="NZ_BMWG01000011.1"/>
</dbReference>
<evidence type="ECO:0000256" key="1">
    <source>
        <dbReference type="ARBA" id="ARBA00023002"/>
    </source>
</evidence>
<evidence type="ECO:0000313" key="3">
    <source>
        <dbReference type="EMBL" id="GGZ39745.1"/>
    </source>
</evidence>
<dbReference type="Gene3D" id="3.40.309.10">
    <property type="entry name" value="Aldehyde Dehydrogenase, Chain A, domain 2"/>
    <property type="match status" value="1"/>
</dbReference>
<gene>
    <name evidence="3" type="ORF">GCM10010387_37600</name>
</gene>
<reference evidence="3" key="2">
    <citation type="submission" date="2020-09" db="EMBL/GenBank/DDBJ databases">
        <authorList>
            <person name="Sun Q."/>
            <person name="Ohkuma M."/>
        </authorList>
    </citation>
    <scope>NUCLEOTIDE SEQUENCE</scope>
    <source>
        <strain evidence="3">JCM 4988</strain>
    </source>
</reference>
<dbReference type="InterPro" id="IPR016163">
    <property type="entry name" value="Ald_DH_C"/>
</dbReference>
<dbReference type="GO" id="GO:0016620">
    <property type="term" value="F:oxidoreductase activity, acting on the aldehyde or oxo group of donors, NAD or NADP as acceptor"/>
    <property type="evidence" value="ECO:0007669"/>
    <property type="project" value="InterPro"/>
</dbReference>
<proteinExistence type="predicted"/>
<dbReference type="InterPro" id="IPR016162">
    <property type="entry name" value="Ald_DH_N"/>
</dbReference>
<name>A0A918QCI3_9ACTN</name>
<organism evidence="3 4">
    <name type="scientific">Streptomyces inusitatus</name>
    <dbReference type="NCBI Taxonomy" id="68221"/>
    <lineage>
        <taxon>Bacteria</taxon>
        <taxon>Bacillati</taxon>
        <taxon>Actinomycetota</taxon>
        <taxon>Actinomycetes</taxon>
        <taxon>Kitasatosporales</taxon>
        <taxon>Streptomycetaceae</taxon>
        <taxon>Streptomyces</taxon>
    </lineage>
</organism>
<dbReference type="EMBL" id="BMWG01000011">
    <property type="protein sequence ID" value="GGZ39745.1"/>
    <property type="molecule type" value="Genomic_DNA"/>
</dbReference>
<reference evidence="3" key="1">
    <citation type="journal article" date="2014" name="Int. J. Syst. Evol. Microbiol.">
        <title>Complete genome sequence of Corynebacterium casei LMG S-19264T (=DSM 44701T), isolated from a smear-ripened cheese.</title>
        <authorList>
            <consortium name="US DOE Joint Genome Institute (JGI-PGF)"/>
            <person name="Walter F."/>
            <person name="Albersmeier A."/>
            <person name="Kalinowski J."/>
            <person name="Ruckert C."/>
        </authorList>
    </citation>
    <scope>NUCLEOTIDE SEQUENCE</scope>
    <source>
        <strain evidence="3">JCM 4988</strain>
    </source>
</reference>
<accession>A0A918QCI3</accession>
<dbReference type="InterPro" id="IPR015590">
    <property type="entry name" value="Aldehyde_DH_dom"/>
</dbReference>
<evidence type="ECO:0000259" key="2">
    <source>
        <dbReference type="Pfam" id="PF00171"/>
    </source>
</evidence>
<dbReference type="Gene3D" id="3.40.605.10">
    <property type="entry name" value="Aldehyde Dehydrogenase, Chain A, domain 1"/>
    <property type="match status" value="1"/>
</dbReference>
<dbReference type="Pfam" id="PF00171">
    <property type="entry name" value="Aldedh"/>
    <property type="match status" value="1"/>
</dbReference>
<dbReference type="InterPro" id="IPR016161">
    <property type="entry name" value="Ald_DH/histidinol_DH"/>
</dbReference>
<keyword evidence="4" id="KW-1185">Reference proteome</keyword>
<protein>
    <submittedName>
        <fullName evidence="3">Aldehyde dehydrogenase</fullName>
    </submittedName>
</protein>
<feature type="domain" description="Aldehyde dehydrogenase" evidence="2">
    <location>
        <begin position="45"/>
        <end position="392"/>
    </location>
</feature>
<dbReference type="Proteomes" id="UP000630936">
    <property type="component" value="Unassembled WGS sequence"/>
</dbReference>
<dbReference type="SUPFAM" id="SSF53720">
    <property type="entry name" value="ALDH-like"/>
    <property type="match status" value="1"/>
</dbReference>
<evidence type="ECO:0000313" key="4">
    <source>
        <dbReference type="Proteomes" id="UP000630936"/>
    </source>
</evidence>
<comment type="caution">
    <text evidence="3">The sequence shown here is derived from an EMBL/GenBank/DDBJ whole genome shotgun (WGS) entry which is preliminary data.</text>
</comment>